<organism evidence="8 9">
    <name type="scientific">Jeotgalicoccus halotolerans</name>
    <dbReference type="NCBI Taxonomy" id="157227"/>
    <lineage>
        <taxon>Bacteria</taxon>
        <taxon>Bacillati</taxon>
        <taxon>Bacillota</taxon>
        <taxon>Bacilli</taxon>
        <taxon>Bacillales</taxon>
        <taxon>Staphylococcaceae</taxon>
        <taxon>Jeotgalicoccus</taxon>
    </lineage>
</organism>
<dbReference type="SUPFAM" id="SSF53850">
    <property type="entry name" value="Periplasmic binding protein-like II"/>
    <property type="match status" value="1"/>
</dbReference>
<keyword evidence="9" id="KW-1185">Reference proteome</keyword>
<dbReference type="RefSeq" id="WP_115883888.1">
    <property type="nucleotide sequence ID" value="NZ_CBCSHX010000012.1"/>
</dbReference>
<dbReference type="PANTHER" id="PTHR30290">
    <property type="entry name" value="PERIPLASMIC BINDING COMPONENT OF ABC TRANSPORTER"/>
    <property type="match status" value="1"/>
</dbReference>
<keyword evidence="3" id="KW-0813">Transport</keyword>
<evidence type="ECO:0000256" key="4">
    <source>
        <dbReference type="ARBA" id="ARBA00022729"/>
    </source>
</evidence>
<evidence type="ECO:0000259" key="7">
    <source>
        <dbReference type="Pfam" id="PF00496"/>
    </source>
</evidence>
<dbReference type="InterPro" id="IPR000914">
    <property type="entry name" value="SBP_5_dom"/>
</dbReference>
<evidence type="ECO:0000256" key="3">
    <source>
        <dbReference type="ARBA" id="ARBA00022448"/>
    </source>
</evidence>
<dbReference type="PROSITE" id="PS01040">
    <property type="entry name" value="SBP_BACTERIAL_5"/>
    <property type="match status" value="1"/>
</dbReference>
<sequence>MTKISWSRFCFLMTLALVLALAACGGDSSEEDTSTDDASTEESGDEESSDDSTEEGGTASGEVYNYEDFPKTVSNTGEPSGEGTLNIGYSSDTPFEGTLNWAFYNGAPDADMMAHFDEAVLSMNADFQYTNEGAVQYEMNEDDNTVTFTVRDGVKWHDGEPLTIQDYVSSYEIIGHPDYDGVRGSTDGFTLIEGYEEYRNGDADSISGIEIIDDQTAEFTYTELAPSLTAGGFWAYAFPTHYYEGMEVSEMAAAPETRENPIGIGPYKVDSIVAGESISMSKFEDYWRGEPGLSEVTVRVIAPSSIASAVESGDVDIAKSFPTDQYPDVAEMDGVEWLANIDGAYTYIGFKLGSWDAEAGKVDYKPEEMKMGDVELRRAMWHAIDNDAIGERFYNGLRWKATSLITPYHANWHEEVEVPAYDPEEANRILDEAGYEDVDGDGMREDPDGEALSINFASMSGGDIAEPLANYYIQSWRDVGLNVELTNGRLIEFNSFYDMVENDDPEIDIYQGAWGVGSDVDPSGLYGPDAPFNYTRYESEESTDLLTKGNSQEALDVDYRKDIYNQWSELMVEEIPVIPTLYRAFVTPVNERVINYSEDYEWNEDLLWYRVGVEDAE</sequence>
<reference evidence="8 9" key="1">
    <citation type="submission" date="2018-08" db="EMBL/GenBank/DDBJ databases">
        <title>Genomic Encyclopedia of Type Strains, Phase IV (KMG-IV): sequencing the most valuable type-strain genomes for metagenomic binning, comparative biology and taxonomic classification.</title>
        <authorList>
            <person name="Goeker M."/>
        </authorList>
    </citation>
    <scope>NUCLEOTIDE SEQUENCE [LARGE SCALE GENOMIC DNA]</scope>
    <source>
        <strain evidence="8 9">DSM 17274</strain>
    </source>
</reference>
<dbReference type="PROSITE" id="PS51257">
    <property type="entry name" value="PROKAR_LIPOPROTEIN"/>
    <property type="match status" value="1"/>
</dbReference>
<dbReference type="GO" id="GO:0043190">
    <property type="term" value="C:ATP-binding cassette (ABC) transporter complex"/>
    <property type="evidence" value="ECO:0007669"/>
    <property type="project" value="InterPro"/>
</dbReference>
<comment type="similarity">
    <text evidence="2">Belongs to the bacterial solute-binding protein 5 family.</text>
</comment>
<feature type="compositionally biased region" description="Acidic residues" evidence="5">
    <location>
        <begin position="28"/>
        <end position="54"/>
    </location>
</feature>
<name>A0A3E0B2X6_9STAP</name>
<keyword evidence="4 6" id="KW-0732">Signal</keyword>
<evidence type="ECO:0000256" key="2">
    <source>
        <dbReference type="ARBA" id="ARBA00005695"/>
    </source>
</evidence>
<dbReference type="Pfam" id="PF00496">
    <property type="entry name" value="SBP_bac_5"/>
    <property type="match status" value="1"/>
</dbReference>
<comment type="caution">
    <text evidence="8">The sequence shown here is derived from an EMBL/GenBank/DDBJ whole genome shotgun (WGS) entry which is preliminary data.</text>
</comment>
<gene>
    <name evidence="8" type="ORF">DFR63_0165</name>
</gene>
<dbReference type="GO" id="GO:0015833">
    <property type="term" value="P:peptide transport"/>
    <property type="evidence" value="ECO:0007669"/>
    <property type="project" value="TreeGrafter"/>
</dbReference>
<dbReference type="PANTHER" id="PTHR30290:SF9">
    <property type="entry name" value="OLIGOPEPTIDE-BINDING PROTEIN APPA"/>
    <property type="match status" value="1"/>
</dbReference>
<feature type="signal peptide" evidence="6">
    <location>
        <begin position="1"/>
        <end position="22"/>
    </location>
</feature>
<dbReference type="InterPro" id="IPR030678">
    <property type="entry name" value="Peptide/Ni-bd"/>
</dbReference>
<accession>A0A3E0B2X6</accession>
<comment type="subcellular location">
    <subcellularLocation>
        <location evidence="1">Cell membrane</location>
        <topology evidence="1">Lipid-anchor</topology>
    </subcellularLocation>
</comment>
<dbReference type="GO" id="GO:1904680">
    <property type="term" value="F:peptide transmembrane transporter activity"/>
    <property type="evidence" value="ECO:0007669"/>
    <property type="project" value="TreeGrafter"/>
</dbReference>
<evidence type="ECO:0000256" key="6">
    <source>
        <dbReference type="SAM" id="SignalP"/>
    </source>
</evidence>
<feature type="region of interest" description="Disordered" evidence="5">
    <location>
        <begin position="26"/>
        <end position="88"/>
    </location>
</feature>
<evidence type="ECO:0000256" key="5">
    <source>
        <dbReference type="SAM" id="MobiDB-lite"/>
    </source>
</evidence>
<dbReference type="AlphaFoldDB" id="A0A3E0B2X6"/>
<dbReference type="GO" id="GO:0042597">
    <property type="term" value="C:periplasmic space"/>
    <property type="evidence" value="ECO:0007669"/>
    <property type="project" value="UniProtKB-ARBA"/>
</dbReference>
<feature type="chain" id="PRO_5017755963" evidence="6">
    <location>
        <begin position="23"/>
        <end position="617"/>
    </location>
</feature>
<proteinExistence type="inferred from homology"/>
<dbReference type="Gene3D" id="3.40.190.10">
    <property type="entry name" value="Periplasmic binding protein-like II"/>
    <property type="match status" value="1"/>
</dbReference>
<protein>
    <submittedName>
        <fullName evidence="8">Peptide/nickel transport system substrate-binding protein</fullName>
    </submittedName>
</protein>
<dbReference type="CDD" id="cd08510">
    <property type="entry name" value="PBP2_Lactococcal_OppA_like"/>
    <property type="match status" value="1"/>
</dbReference>
<evidence type="ECO:0000313" key="9">
    <source>
        <dbReference type="Proteomes" id="UP000257076"/>
    </source>
</evidence>
<dbReference type="Gene3D" id="3.10.105.10">
    <property type="entry name" value="Dipeptide-binding Protein, Domain 3"/>
    <property type="match status" value="1"/>
</dbReference>
<evidence type="ECO:0000256" key="1">
    <source>
        <dbReference type="ARBA" id="ARBA00004193"/>
    </source>
</evidence>
<evidence type="ECO:0000313" key="8">
    <source>
        <dbReference type="EMBL" id="REG26281.1"/>
    </source>
</evidence>
<dbReference type="PIRSF" id="PIRSF002741">
    <property type="entry name" value="MppA"/>
    <property type="match status" value="1"/>
</dbReference>
<dbReference type="OrthoDB" id="9796817at2"/>
<dbReference type="EMBL" id="QUMW01000003">
    <property type="protein sequence ID" value="REG26281.1"/>
    <property type="molecule type" value="Genomic_DNA"/>
</dbReference>
<dbReference type="InterPro" id="IPR039424">
    <property type="entry name" value="SBP_5"/>
</dbReference>
<dbReference type="Proteomes" id="UP000257076">
    <property type="component" value="Unassembled WGS sequence"/>
</dbReference>
<feature type="domain" description="Solute-binding protein family 5" evidence="7">
    <location>
        <begin position="134"/>
        <end position="527"/>
    </location>
</feature>
<dbReference type="InterPro" id="IPR023765">
    <property type="entry name" value="SBP_5_CS"/>
</dbReference>